<dbReference type="HOGENOM" id="CLU_1072549_0_0_10"/>
<organism evidence="2 3">
    <name type="scientific">Elizabethkingia anophelis NUHP1</name>
    <dbReference type="NCBI Taxonomy" id="1338011"/>
    <lineage>
        <taxon>Bacteria</taxon>
        <taxon>Pseudomonadati</taxon>
        <taxon>Bacteroidota</taxon>
        <taxon>Flavobacteriia</taxon>
        <taxon>Flavobacteriales</taxon>
        <taxon>Weeksellaceae</taxon>
        <taxon>Elizabethkingia</taxon>
    </lineage>
</organism>
<reference evidence="2" key="1">
    <citation type="journal article" date="2013" name="Lancet">
        <title>First case of E anophelis outbreak in an intensive-care unit.</title>
        <authorList>
            <person name="Teo J."/>
            <person name="Tan S.Y."/>
            <person name="Tay M."/>
            <person name="Ding Y."/>
            <person name="Kjelleberg S."/>
            <person name="Givskov M."/>
            <person name="Lin R.T."/>
            <person name="Yang L."/>
        </authorList>
    </citation>
    <scope>NUCLEOTIDE SEQUENCE [LARGE SCALE GENOMIC DNA]</scope>
    <source>
        <strain evidence="2">NUHP1</strain>
    </source>
</reference>
<sequence length="259" mass="29642">MKKLYLLFVPLVFTLFMSCNSRDNNDSSDQKKMMISKITVTSFDNPASPYTSSIFYKYNSIGDVVEIGSGNSGNYVTIEYTADKKISKMDHYKKNKGVEYTENFTYQNNQLIKIVAEYENKAFNRIIDYIYDNNGNLKTTSICEGPPCGNPWKTTFDYTGSNVSRRTESGAGSPGISINEYTYDNKSNPAINMNKYLRIVFGYQDLIGSNNILTEKIYTNRMTITYTIDYNAEGLPVKSLGKDEKGNNWVQYNYEYIRL</sequence>
<evidence type="ECO:0000313" key="2">
    <source>
        <dbReference type="EMBL" id="AIL44449.1"/>
    </source>
</evidence>
<keyword evidence="1" id="KW-0732">Signal</keyword>
<feature type="chain" id="PRO_5001717619" description="DUF4595 domain-containing protein" evidence="1">
    <location>
        <begin position="22"/>
        <end position="259"/>
    </location>
</feature>
<feature type="signal peptide" evidence="1">
    <location>
        <begin position="1"/>
        <end position="21"/>
    </location>
</feature>
<dbReference type="PROSITE" id="PS51257">
    <property type="entry name" value="PROKAR_LIPOPROTEIN"/>
    <property type="match status" value="1"/>
</dbReference>
<dbReference type="EMBL" id="CP007547">
    <property type="protein sequence ID" value="AIL44449.1"/>
    <property type="molecule type" value="Genomic_DNA"/>
</dbReference>
<proteinExistence type="predicted"/>
<dbReference type="Proteomes" id="UP000028933">
    <property type="component" value="Chromosome"/>
</dbReference>
<dbReference type="STRING" id="1338011.BD94_0674"/>
<dbReference type="KEGG" id="eao:BD94_0674"/>
<protein>
    <recommendedName>
        <fullName evidence="4">DUF4595 domain-containing protein</fullName>
    </recommendedName>
</protein>
<evidence type="ECO:0000313" key="3">
    <source>
        <dbReference type="Proteomes" id="UP000028933"/>
    </source>
</evidence>
<evidence type="ECO:0000256" key="1">
    <source>
        <dbReference type="SAM" id="SignalP"/>
    </source>
</evidence>
<dbReference type="AlphaFoldDB" id="A0A077EE58"/>
<evidence type="ECO:0008006" key="4">
    <source>
        <dbReference type="Google" id="ProtNLM"/>
    </source>
</evidence>
<accession>A0A077EE58</accession>
<gene>
    <name evidence="2" type="ORF">BD94_0674</name>
</gene>
<dbReference type="Gene3D" id="2.180.10.10">
    <property type="entry name" value="RHS repeat-associated core"/>
    <property type="match status" value="1"/>
</dbReference>
<name>A0A077EE58_9FLAO</name>
<dbReference type="eggNOG" id="ENOG5032TS9">
    <property type="taxonomic scope" value="Bacteria"/>
</dbReference>
<reference evidence="2" key="2">
    <citation type="journal article" date="2015" name="Genome Biol. Evol.">
        <title>Complete Genome Sequence and Transcriptomic Analysis of the Novel Pathogen Elizabethkingia anophelis in Response to Oxidative Stress.</title>
        <authorList>
            <person name="Li Y."/>
            <person name="Liu Y."/>
            <person name="Chew S.C."/>
            <person name="Tay M."/>
            <person name="Salido M.M."/>
            <person name="Teo J."/>
            <person name="Lauro F.M."/>
            <person name="Givskov M."/>
            <person name="Yang L."/>
        </authorList>
    </citation>
    <scope>NUCLEOTIDE SEQUENCE</scope>
    <source>
        <strain evidence="2">NUHP1</strain>
    </source>
</reference>
<dbReference type="RefSeq" id="WP_024564923.1">
    <property type="nucleotide sequence ID" value="NZ_CP007547.1"/>
</dbReference>